<dbReference type="InterPro" id="IPR041229">
    <property type="entry name" value="HEPN_Apea"/>
</dbReference>
<sequence length="496" mass="56054">MKRLRGIFQLPRNREAFGEIRFKGPNSLLNLSSHSEPIFLHEISHLHGTTFDQRKVTCIDCVGFSPGSNNVRQGDDWIHSYFGHCFPHFVTVGDEHVDPGADTVRGIHFTTDDLPSLFYDFDAFGHVIDAEPIIDTVLATRKLRGLRPVEAGEGPLIAYFTGKFTVIEVDTDIGKLTVRHQPSHNMGGPNGVFIKNRMVVSLNMGSPVTFREAFDRMLIVVDFLSVIAGRRQDINAIRLQTMISDDQARSPLSVYWSHAPKSRESKTDYLKPHPGSVPLDPIRRPEEFSGVLKNWICRKAGWRTPRIRYVSCLSKGNQYDVDRLVAAANMFDILPAEAVPPPTPLPDDLAKSQAKCLTILKKRSPSQDRDSAISALKRMGKPSLPKKVQHRTTTVVRHLGPRFDELKYVVKIAVQCRNYFVHGGSDFNFRAIEPFMGFLTDALEFVFAASDLIEAGWDAARWNNDSHGDGHTFARFRSIYEIQLRELRRAMERSSR</sequence>
<organism evidence="3">
    <name type="scientific">Candidatus Kentrum sp. TC</name>
    <dbReference type="NCBI Taxonomy" id="2126339"/>
    <lineage>
        <taxon>Bacteria</taxon>
        <taxon>Pseudomonadati</taxon>
        <taxon>Pseudomonadota</taxon>
        <taxon>Gammaproteobacteria</taxon>
        <taxon>Candidatus Kentrum</taxon>
    </lineage>
</organism>
<dbReference type="InterPro" id="IPR041223">
    <property type="entry name" value="ApeA_NTD"/>
</dbReference>
<protein>
    <submittedName>
        <fullName evidence="3">Uncharacterized protein</fullName>
    </submittedName>
</protein>
<name>A0A450Z9Z7_9GAMM</name>
<reference evidence="3" key="1">
    <citation type="submission" date="2019-02" db="EMBL/GenBank/DDBJ databases">
        <authorList>
            <person name="Gruber-Vodicka R. H."/>
            <person name="Seah K. B. B."/>
        </authorList>
    </citation>
    <scope>NUCLEOTIDE SEQUENCE</scope>
    <source>
        <strain evidence="3">BECK_BZ123</strain>
    </source>
</reference>
<proteinExistence type="predicted"/>
<gene>
    <name evidence="3" type="ORF">BECKTC1821D_GA0114238_11157</name>
</gene>
<dbReference type="Pfam" id="PF18862">
    <property type="entry name" value="ApeA_NTD1"/>
    <property type="match status" value="1"/>
</dbReference>
<evidence type="ECO:0000259" key="2">
    <source>
        <dbReference type="Pfam" id="PF18862"/>
    </source>
</evidence>
<evidence type="ECO:0000313" key="3">
    <source>
        <dbReference type="EMBL" id="VFK50635.1"/>
    </source>
</evidence>
<feature type="domain" description="ApeA N-terminal" evidence="2">
    <location>
        <begin position="5"/>
        <end position="295"/>
    </location>
</feature>
<accession>A0A450Z9Z7</accession>
<dbReference type="EMBL" id="CAADFS010000115">
    <property type="protein sequence ID" value="VFK50635.1"/>
    <property type="molecule type" value="Genomic_DNA"/>
</dbReference>
<feature type="domain" description="Apea-like HEPN" evidence="1">
    <location>
        <begin position="327"/>
        <end position="459"/>
    </location>
</feature>
<dbReference type="Pfam" id="PF18739">
    <property type="entry name" value="HEPN_Apea"/>
    <property type="match status" value="1"/>
</dbReference>
<dbReference type="AlphaFoldDB" id="A0A450Z9Z7"/>
<evidence type="ECO:0000259" key="1">
    <source>
        <dbReference type="Pfam" id="PF18739"/>
    </source>
</evidence>